<organism evidence="4 5">
    <name type="scientific">Acinetobacter sichuanensis</name>
    <dbReference type="NCBI Taxonomy" id="2136183"/>
    <lineage>
        <taxon>Bacteria</taxon>
        <taxon>Pseudomonadati</taxon>
        <taxon>Pseudomonadota</taxon>
        <taxon>Gammaproteobacteria</taxon>
        <taxon>Moraxellales</taxon>
        <taxon>Moraxellaceae</taxon>
        <taxon>Acinetobacter</taxon>
    </lineage>
</organism>
<dbReference type="GO" id="GO:0019867">
    <property type="term" value="C:outer membrane"/>
    <property type="evidence" value="ECO:0007669"/>
    <property type="project" value="InterPro"/>
</dbReference>
<feature type="domain" description="Trimeric autotransporter adhesin YadA-like stalk" evidence="2">
    <location>
        <begin position="590"/>
        <end position="631"/>
    </location>
</feature>
<evidence type="ECO:0000259" key="3">
    <source>
        <dbReference type="Pfam" id="PF13018"/>
    </source>
</evidence>
<dbReference type="InterPro" id="IPR024973">
    <property type="entry name" value="ESPR"/>
</dbReference>
<dbReference type="Pfam" id="PF05658">
    <property type="entry name" value="YadA_head"/>
    <property type="match status" value="8"/>
</dbReference>
<dbReference type="RefSeq" id="WP_265935935.1">
    <property type="nucleotide sequence ID" value="NZ_PYIX02000058.1"/>
</dbReference>
<evidence type="ECO:0000259" key="2">
    <source>
        <dbReference type="Pfam" id="PF05662"/>
    </source>
</evidence>
<evidence type="ECO:0000313" key="4">
    <source>
        <dbReference type="EMBL" id="RFC81743.1"/>
    </source>
</evidence>
<dbReference type="InterPro" id="IPR008640">
    <property type="entry name" value="Adhesin_Head_dom"/>
</dbReference>
<feature type="non-terminal residue" evidence="4">
    <location>
        <position position="797"/>
    </location>
</feature>
<feature type="domain" description="Trimeric autotransporter adhesin YadA-like head" evidence="1">
    <location>
        <begin position="421"/>
        <end position="447"/>
    </location>
</feature>
<dbReference type="InterPro" id="IPR011049">
    <property type="entry name" value="Serralysin-like_metalloprot_C"/>
</dbReference>
<feature type="domain" description="Trimeric autotransporter adhesin YadA-like head" evidence="1">
    <location>
        <begin position="391"/>
        <end position="414"/>
    </location>
</feature>
<feature type="domain" description="ESPR" evidence="3">
    <location>
        <begin position="1"/>
        <end position="46"/>
    </location>
</feature>
<dbReference type="EMBL" id="PYIX02000058">
    <property type="protein sequence ID" value="RFC81743.1"/>
    <property type="molecule type" value="Genomic_DNA"/>
</dbReference>
<protein>
    <submittedName>
        <fullName evidence="4">Uncharacterized protein</fullName>
    </submittedName>
</protein>
<reference evidence="4 5" key="1">
    <citation type="submission" date="2018-08" db="EMBL/GenBank/DDBJ databases">
        <title>The draft genome of Acinetobacter sichuanensis strain WCHAc060041.</title>
        <authorList>
            <person name="Qin J."/>
            <person name="Feng Y."/>
            <person name="Zong Z."/>
        </authorList>
    </citation>
    <scope>NUCLEOTIDE SEQUENCE [LARGE SCALE GENOMIC DNA]</scope>
    <source>
        <strain evidence="4 5">WCHAc060041</strain>
    </source>
</reference>
<feature type="domain" description="Trimeric autotransporter adhesin YadA-like head" evidence="1">
    <location>
        <begin position="498"/>
        <end position="516"/>
    </location>
</feature>
<dbReference type="Proteomes" id="UP000240957">
    <property type="component" value="Unassembled WGS sequence"/>
</dbReference>
<feature type="domain" description="Trimeric autotransporter adhesin YadA-like head" evidence="1">
    <location>
        <begin position="192"/>
        <end position="214"/>
    </location>
</feature>
<comment type="caution">
    <text evidence="4">The sequence shown here is derived from an EMBL/GenBank/DDBJ whole genome shotgun (WGS) entry which is preliminary data.</text>
</comment>
<gene>
    <name evidence="4" type="ORF">C9E89_020120</name>
</gene>
<dbReference type="Gene3D" id="2.150.10.10">
    <property type="entry name" value="Serralysin-like metalloprotease, C-terminal"/>
    <property type="match status" value="4"/>
</dbReference>
<name>A0A371YJV3_9GAMM</name>
<dbReference type="SUPFAM" id="SSF101967">
    <property type="entry name" value="Adhesin YadA, collagen-binding domain"/>
    <property type="match status" value="2"/>
</dbReference>
<dbReference type="InterPro" id="IPR008635">
    <property type="entry name" value="Coiled_stalk_dom"/>
</dbReference>
<feature type="domain" description="Trimeric autotransporter adhesin YadA-like head" evidence="1">
    <location>
        <begin position="526"/>
        <end position="552"/>
    </location>
</feature>
<feature type="domain" description="Trimeric autotransporter adhesin YadA-like stalk" evidence="2">
    <location>
        <begin position="769"/>
        <end position="796"/>
    </location>
</feature>
<sequence>MNKIYKVIWNATLGTWVAVSEIAKGKTKSSKVKKIVGAATVSLIVTFSSEASANLAVCGTIASSGTTGAVVGNSNSTSLDANCGSGTAVAQAGIGGAIAIGDNQSNPTTAIGNDNLAIMSGATATSGGKNSTGNNIAIGHNTKATTTLNDGGRATAVGAFAEATAAYTSVFGADSKASAVGASAFGYGAKAISTRTVAIGQDAYAAGTASIAIGGAQNPKLASGVIGNQVVGSRTLSIATNSATKFTGTTKGSSGQFDFDLTIVNGVATGGTYKTLTSGVTKTLDAAAAQTLYQTLTTGAAAAGSGSGQGIAMGSSALALTTQSVSIGADSQALGEQSTALGANTRAHGDASVAIGGDDITAITNIQANKDQFKTLTGNDLSGAYVATESSGGGAVAIGATATAKGNFATAIGMTATAGGAGGAGGVAIGATSVASGDGSMAMGLNAKGVGKQSQALGTAAQALAENSTALGTKAISQGTDAVAIGVGAVAGTSTTVGNEAVAIGSDAKAFATGSIIVGGSSSISAAGTNSVAIGNNITVTNQNSVVLGANSIDKANVQHSNQTVNGIKYNFAGTSVGVVSIGAVGAERQIVNVAPGEVSATSTDAINGSQLYQTNTALETANKSLADVIGAQVNTNPNGTSSIVAPTFNVNGKNYTNIKSALDTLDNGWNVKSDANPAQAVKTGDTVDIGLATGENNLTATQTASNGTTTIDFALKKQLDLGAAGSVTTGATSINNIGINTPQVKIGDVTNNTVLTSTANGLDVGGDKITNVGKGDVSTASTDAINGSQLNAAQGS</sequence>
<evidence type="ECO:0000259" key="1">
    <source>
        <dbReference type="Pfam" id="PF05658"/>
    </source>
</evidence>
<feature type="domain" description="Trimeric autotransporter adhesin YadA-like head" evidence="1">
    <location>
        <begin position="333"/>
        <end position="357"/>
    </location>
</feature>
<dbReference type="Pfam" id="PF13018">
    <property type="entry name" value="ESPR"/>
    <property type="match status" value="1"/>
</dbReference>
<dbReference type="Gene3D" id="6.10.250.2040">
    <property type="match status" value="1"/>
</dbReference>
<dbReference type="AlphaFoldDB" id="A0A371YJV3"/>
<evidence type="ECO:0000313" key="5">
    <source>
        <dbReference type="Proteomes" id="UP000240957"/>
    </source>
</evidence>
<proteinExistence type="predicted"/>
<feature type="domain" description="Trimeric autotransporter adhesin YadA-like head" evidence="1">
    <location>
        <begin position="310"/>
        <end position="331"/>
    </location>
</feature>
<feature type="domain" description="Trimeric autotransporter adhesin YadA-like head" evidence="1">
    <location>
        <begin position="451"/>
        <end position="475"/>
    </location>
</feature>
<dbReference type="Pfam" id="PF05662">
    <property type="entry name" value="YadA_stalk"/>
    <property type="match status" value="2"/>
</dbReference>
<dbReference type="Gene3D" id="6.20.50.100">
    <property type="match status" value="1"/>
</dbReference>
<accession>A0A371YJV3</accession>